<feature type="chain" id="PRO_5012370724" description="Secreted protein" evidence="1">
    <location>
        <begin position="22"/>
        <end position="204"/>
    </location>
</feature>
<evidence type="ECO:0000313" key="3">
    <source>
        <dbReference type="Proteomes" id="UP000192578"/>
    </source>
</evidence>
<proteinExistence type="predicted"/>
<keyword evidence="3" id="KW-1185">Reference proteome</keyword>
<evidence type="ECO:0000313" key="2">
    <source>
        <dbReference type="EMBL" id="OQV11767.1"/>
    </source>
</evidence>
<comment type="caution">
    <text evidence="2">The sequence shown here is derived from an EMBL/GenBank/DDBJ whole genome shotgun (WGS) entry which is preliminary data.</text>
</comment>
<organism evidence="2 3">
    <name type="scientific">Hypsibius exemplaris</name>
    <name type="common">Freshwater tardigrade</name>
    <dbReference type="NCBI Taxonomy" id="2072580"/>
    <lineage>
        <taxon>Eukaryota</taxon>
        <taxon>Metazoa</taxon>
        <taxon>Ecdysozoa</taxon>
        <taxon>Tardigrada</taxon>
        <taxon>Eutardigrada</taxon>
        <taxon>Parachela</taxon>
        <taxon>Hypsibioidea</taxon>
        <taxon>Hypsibiidae</taxon>
        <taxon>Hypsibius</taxon>
    </lineage>
</organism>
<keyword evidence="1" id="KW-0732">Signal</keyword>
<gene>
    <name evidence="2" type="ORF">BV898_13962</name>
</gene>
<evidence type="ECO:0000256" key="1">
    <source>
        <dbReference type="SAM" id="SignalP"/>
    </source>
</evidence>
<dbReference type="EMBL" id="MTYJ01000162">
    <property type="protein sequence ID" value="OQV11767.1"/>
    <property type="molecule type" value="Genomic_DNA"/>
</dbReference>
<name>A0A1W0W986_HYPEX</name>
<reference evidence="3" key="1">
    <citation type="submission" date="2017-01" db="EMBL/GenBank/DDBJ databases">
        <title>Comparative genomics of anhydrobiosis in the tardigrade Hypsibius dujardini.</title>
        <authorList>
            <person name="Yoshida Y."/>
            <person name="Koutsovoulos G."/>
            <person name="Laetsch D."/>
            <person name="Stevens L."/>
            <person name="Kumar S."/>
            <person name="Horikawa D."/>
            <person name="Ishino K."/>
            <person name="Komine S."/>
            <person name="Tomita M."/>
            <person name="Blaxter M."/>
            <person name="Arakawa K."/>
        </authorList>
    </citation>
    <scope>NUCLEOTIDE SEQUENCE [LARGE SCALE GENOMIC DNA]</scope>
    <source>
        <strain evidence="3">Z151</strain>
    </source>
</reference>
<accession>A0A1W0W986</accession>
<evidence type="ECO:0008006" key="4">
    <source>
        <dbReference type="Google" id="ProtNLM"/>
    </source>
</evidence>
<sequence length="204" mass="23199">MRPKNFGCAAFALCTYAYVLVLTPTDKNVDAAIGDIEIQRGRKFCNRSQFLHLLPFPLFLCYCGNFSRNPQALEILEQCWAFKRGGASVFAEQLSAFLADPFDLHNATHLGNFLIGRGIAPARHTPLRNSHVDNRCVLTRCEHLFLIILNNGHKAEIAVRGRSPYREQHIYNCLTIAGEVLRTLPVCHFSRHLYRKSLYILIEP</sequence>
<protein>
    <recommendedName>
        <fullName evidence="4">Secreted protein</fullName>
    </recommendedName>
</protein>
<dbReference type="Proteomes" id="UP000192578">
    <property type="component" value="Unassembled WGS sequence"/>
</dbReference>
<feature type="signal peptide" evidence="1">
    <location>
        <begin position="1"/>
        <end position="21"/>
    </location>
</feature>
<dbReference type="AlphaFoldDB" id="A0A1W0W986"/>